<dbReference type="EMBL" id="JBHTCJ010000009">
    <property type="protein sequence ID" value="MFC7343265.1"/>
    <property type="molecule type" value="Genomic_DNA"/>
</dbReference>
<comment type="caution">
    <text evidence="2">The sequence shown here is derived from an EMBL/GenBank/DDBJ whole genome shotgun (WGS) entry which is preliminary data.</text>
</comment>
<name>A0ABW2LP15_9PSEU</name>
<evidence type="ECO:0000313" key="2">
    <source>
        <dbReference type="EMBL" id="MFC7343265.1"/>
    </source>
</evidence>
<accession>A0ABW2LP15</accession>
<dbReference type="RefSeq" id="WP_380669995.1">
    <property type="nucleotide sequence ID" value="NZ_JBHTCJ010000009.1"/>
</dbReference>
<dbReference type="Proteomes" id="UP001596504">
    <property type="component" value="Unassembled WGS sequence"/>
</dbReference>
<reference evidence="3" key="1">
    <citation type="journal article" date="2019" name="Int. J. Syst. Evol. Microbiol.">
        <title>The Global Catalogue of Microorganisms (GCM) 10K type strain sequencing project: providing services to taxonomists for standard genome sequencing and annotation.</title>
        <authorList>
            <consortium name="The Broad Institute Genomics Platform"/>
            <consortium name="The Broad Institute Genome Sequencing Center for Infectious Disease"/>
            <person name="Wu L."/>
            <person name="Ma J."/>
        </authorList>
    </citation>
    <scope>NUCLEOTIDE SEQUENCE [LARGE SCALE GENOMIC DNA]</scope>
    <source>
        <strain evidence="3">WLHS5</strain>
    </source>
</reference>
<sequence length="123" mass="13833">MNHDVERLQRIAERLDRLRHVPTDVLAEIVMRDGKCMQITTSTELPASANTRDPDRQLAADLCSGCTVQDVCLELEFRLHGRDTIGVWGALSDQDRRALYPIWRDLRDDFGEVTGDGAAPDTP</sequence>
<keyword evidence="3" id="KW-1185">Reference proteome</keyword>
<dbReference type="PROSITE" id="PS51674">
    <property type="entry name" value="4FE4S_WBL"/>
    <property type="match status" value="1"/>
</dbReference>
<organism evidence="2 3">
    <name type="scientific">Saccharopolyspora griseoalba</name>
    <dbReference type="NCBI Taxonomy" id="1431848"/>
    <lineage>
        <taxon>Bacteria</taxon>
        <taxon>Bacillati</taxon>
        <taxon>Actinomycetota</taxon>
        <taxon>Actinomycetes</taxon>
        <taxon>Pseudonocardiales</taxon>
        <taxon>Pseudonocardiaceae</taxon>
        <taxon>Saccharopolyspora</taxon>
    </lineage>
</organism>
<gene>
    <name evidence="2" type="ORF">ACFQRI_17835</name>
</gene>
<feature type="domain" description="4Fe-4S Wbl-type" evidence="1">
    <location>
        <begin position="35"/>
        <end position="98"/>
    </location>
</feature>
<protein>
    <submittedName>
        <fullName evidence="2">WhiB family transcriptional regulator</fullName>
    </submittedName>
</protein>
<dbReference type="Pfam" id="PF02467">
    <property type="entry name" value="Whib"/>
    <property type="match status" value="1"/>
</dbReference>
<proteinExistence type="predicted"/>
<dbReference type="InterPro" id="IPR034768">
    <property type="entry name" value="4FE4S_WBL"/>
</dbReference>
<evidence type="ECO:0000313" key="3">
    <source>
        <dbReference type="Proteomes" id="UP001596504"/>
    </source>
</evidence>
<evidence type="ECO:0000259" key="1">
    <source>
        <dbReference type="PROSITE" id="PS51674"/>
    </source>
</evidence>